<dbReference type="AlphaFoldDB" id="A0A1G2PM46"/>
<keyword evidence="2" id="KW-0812">Transmembrane</keyword>
<evidence type="ECO:0000313" key="3">
    <source>
        <dbReference type="EMBL" id="OHA48711.1"/>
    </source>
</evidence>
<feature type="transmembrane region" description="Helical" evidence="2">
    <location>
        <begin position="96"/>
        <end position="116"/>
    </location>
</feature>
<feature type="compositionally biased region" description="Basic and acidic residues" evidence="1">
    <location>
        <begin position="654"/>
        <end position="668"/>
    </location>
</feature>
<evidence type="ECO:0000256" key="2">
    <source>
        <dbReference type="SAM" id="Phobius"/>
    </source>
</evidence>
<reference evidence="3 4" key="1">
    <citation type="journal article" date="2016" name="Nat. Commun.">
        <title>Thousands of microbial genomes shed light on interconnected biogeochemical processes in an aquifer system.</title>
        <authorList>
            <person name="Anantharaman K."/>
            <person name="Brown C.T."/>
            <person name="Hug L.A."/>
            <person name="Sharon I."/>
            <person name="Castelle C.J."/>
            <person name="Probst A.J."/>
            <person name="Thomas B.C."/>
            <person name="Singh A."/>
            <person name="Wilkins M.J."/>
            <person name="Karaoz U."/>
            <person name="Brodie E.L."/>
            <person name="Williams K.H."/>
            <person name="Hubbard S.S."/>
            <person name="Banfield J.F."/>
        </authorList>
    </citation>
    <scope>NUCLEOTIDE SEQUENCE [LARGE SCALE GENOMIC DNA]</scope>
</reference>
<feature type="transmembrane region" description="Helical" evidence="2">
    <location>
        <begin position="315"/>
        <end position="335"/>
    </location>
</feature>
<protein>
    <submittedName>
        <fullName evidence="3">Uncharacterized protein</fullName>
    </submittedName>
</protein>
<dbReference type="EMBL" id="MHSS01000004">
    <property type="protein sequence ID" value="OHA48711.1"/>
    <property type="molecule type" value="Genomic_DNA"/>
</dbReference>
<dbReference type="STRING" id="1802362.A2806_01130"/>
<feature type="transmembrane region" description="Helical" evidence="2">
    <location>
        <begin position="207"/>
        <end position="228"/>
    </location>
</feature>
<dbReference type="Proteomes" id="UP000177629">
    <property type="component" value="Unassembled WGS sequence"/>
</dbReference>
<gene>
    <name evidence="3" type="ORF">A2806_01130</name>
</gene>
<feature type="region of interest" description="Disordered" evidence="1">
    <location>
        <begin position="636"/>
        <end position="668"/>
    </location>
</feature>
<keyword evidence="2" id="KW-1133">Transmembrane helix</keyword>
<keyword evidence="2" id="KW-0472">Membrane</keyword>
<name>A0A1G2PM46_9BACT</name>
<evidence type="ECO:0000256" key="1">
    <source>
        <dbReference type="SAM" id="MobiDB-lite"/>
    </source>
</evidence>
<evidence type="ECO:0000313" key="4">
    <source>
        <dbReference type="Proteomes" id="UP000177629"/>
    </source>
</evidence>
<comment type="caution">
    <text evidence="3">The sequence shown here is derived from an EMBL/GenBank/DDBJ whole genome shotgun (WGS) entry which is preliminary data.</text>
</comment>
<accession>A0A1G2PM46</accession>
<feature type="transmembrane region" description="Helical" evidence="2">
    <location>
        <begin position="128"/>
        <end position="149"/>
    </location>
</feature>
<proteinExistence type="predicted"/>
<organism evidence="3 4">
    <name type="scientific">Candidatus Terrybacteria bacterium RIFCSPHIGHO2_01_FULL_48_17</name>
    <dbReference type="NCBI Taxonomy" id="1802362"/>
    <lineage>
        <taxon>Bacteria</taxon>
        <taxon>Candidatus Terryibacteriota</taxon>
    </lineage>
</organism>
<feature type="transmembrane region" description="Helical" evidence="2">
    <location>
        <begin position="341"/>
        <end position="365"/>
    </location>
</feature>
<sequence length="668" mass="72416">MKSSHKTILVFALTLLILSIFLPHHADAFLGVDLPDPREVALKMFDAILTIIRNAAASLLHIAAQFLKYALVDLTGSMPFYNNFFVQAGWQAVRDFANLGFVLFLLVAAVATILDLQNYGWKRIIPRLIIVALLVNFSLPLVAFAINIANLMMGFFTVNVASEAGYSDIGAALIAGFRVGDITADPSLESLKIANGGGDISTTMTSIINNITAIIFFLIAAVILFWLAMYLIVRIIALWVLIILSPLAIVASIFPATQSMFSRWLHQLTHWTFFGIAAAFFLWLATLLIFTVNTQNWADIQLVGGANYLSLTSKAGLLFSYATTAVFLVLALQTAKGASQGFAQMVVNTAGGLAMGAVGFAAGAAGRPALRRARRAVAESKTVRGFAEGTGKALERIRNVPILGGATRGAREGLMGLAGAGPMKDETEKEYKRLKASNLSPIQIARLASNTDSQGLKVATGRALSETNAYDKATTDDERHMVRRLQNQAYVIAESTGNTKEIENLAYNDKGYAERARERGIGYFKDLSDEEINKRFVGEHTSSEILQQPETAFNMSAANVRGVAQRGSPKQRKALAEAILGTEQKPVTEPPQGVSEEQFRFMQQLVQLNAALAETIGRTKAFGRAQAEVAAAQEAIGGDVTDIRQQLQTPPQEPKQEPEGTDKENKNV</sequence>
<feature type="transmembrane region" description="Helical" evidence="2">
    <location>
        <begin position="235"/>
        <end position="256"/>
    </location>
</feature>
<feature type="transmembrane region" description="Helical" evidence="2">
    <location>
        <begin position="268"/>
        <end position="294"/>
    </location>
</feature>